<sequence>MAVIRQRHGHAEFFANLLGLPKDHLKNRAIHRVVFAVNERRANDGTLLTEPIHPAFALLMARGIPGKIVMNNSVEMLLKVHPLRKAIRGNE</sequence>
<proteinExistence type="predicted"/>
<dbReference type="EMBL" id="VSSQ01061730">
    <property type="protein sequence ID" value="MPN15024.1"/>
    <property type="molecule type" value="Genomic_DNA"/>
</dbReference>
<comment type="caution">
    <text evidence="1">The sequence shown here is derived from an EMBL/GenBank/DDBJ whole genome shotgun (WGS) entry which is preliminary data.</text>
</comment>
<dbReference type="AlphaFoldDB" id="A0A645FS58"/>
<reference evidence="1" key="1">
    <citation type="submission" date="2019-08" db="EMBL/GenBank/DDBJ databases">
        <authorList>
            <person name="Kucharzyk K."/>
            <person name="Murdoch R.W."/>
            <person name="Higgins S."/>
            <person name="Loffler F."/>
        </authorList>
    </citation>
    <scope>NUCLEOTIDE SEQUENCE</scope>
</reference>
<accession>A0A645FS58</accession>
<evidence type="ECO:0000313" key="1">
    <source>
        <dbReference type="EMBL" id="MPN15024.1"/>
    </source>
</evidence>
<name>A0A645FS58_9ZZZZ</name>
<organism evidence="1">
    <name type="scientific">bioreactor metagenome</name>
    <dbReference type="NCBI Taxonomy" id="1076179"/>
    <lineage>
        <taxon>unclassified sequences</taxon>
        <taxon>metagenomes</taxon>
        <taxon>ecological metagenomes</taxon>
    </lineage>
</organism>
<protein>
    <submittedName>
        <fullName evidence="1">Uncharacterized protein</fullName>
    </submittedName>
</protein>
<gene>
    <name evidence="1" type="ORF">SDC9_162353</name>
</gene>